<keyword evidence="5 7" id="KW-0472">Membrane</keyword>
<feature type="transmembrane region" description="Helical" evidence="7">
    <location>
        <begin position="390"/>
        <end position="409"/>
    </location>
</feature>
<proteinExistence type="inferred from homology"/>
<evidence type="ECO:0000313" key="8">
    <source>
        <dbReference type="EMBL" id="EGG24110.1"/>
    </source>
</evidence>
<feature type="transmembrane region" description="Helical" evidence="7">
    <location>
        <begin position="421"/>
        <end position="442"/>
    </location>
</feature>
<feature type="transmembrane region" description="Helical" evidence="7">
    <location>
        <begin position="261"/>
        <end position="284"/>
    </location>
</feature>
<dbReference type="Proteomes" id="UP000007797">
    <property type="component" value="Unassembled WGS sequence"/>
</dbReference>
<feature type="transmembrane region" description="Helical" evidence="7">
    <location>
        <begin position="290"/>
        <end position="315"/>
    </location>
</feature>
<sequence>MNAHPSILHTGFKEEGVKYRVKGQVTSTPLISRERLTTLHGCDNQYNHVNQTDQEVEEEEEEEDNLQDGVVSMPKEKEKEKENNITWIKIMMMMINTMMMMMVSMINLFNQLVDGKDSANISIKFIIFVLFNFVNLTVIGHVGKNELAAVALGNTWQIATSAFTLGGLSAMDTLISQAYGAKQFQLIGITVQRAFIIVIIINILVSILWSNTENILLLCRQDKEISALAQQYTIYMIPGLCFGSFIGVFQKYLQAQGIMAPVIIVGLISNVLNAILNYIFVYGIGMKPMGVVGCALSTSISKAVGFFILLAWILIFKLHQRPIKTWYGFTWDTFSLKDFKEYIVLCIPSGLQLLFETWGFEVLTIMAGLLNAASLDAHSITMNFNLLNIMLPYSLSVAVSIRIGQLLGSGHPERARKSAKVSMFIITIIVILGVIFQLASRYQVGKVYSTDPQVIELVANLVPLSALSKVFDGYQVTCQGMLRGVGKNSLGAILHFGSFYLVGLPLAGVLTFVNIIPPIDHTVFGLWWGLNGGFIYVVCRIDWYKEMINAFERTDSSVCPTNFNSDSFIGDDDKTTNNIQDMNLLAKESILE</sequence>
<dbReference type="CDD" id="cd13132">
    <property type="entry name" value="MATE_eukaryotic"/>
    <property type="match status" value="1"/>
</dbReference>
<feature type="transmembrane region" description="Helical" evidence="7">
    <location>
        <begin position="155"/>
        <end position="174"/>
    </location>
</feature>
<dbReference type="InterPro" id="IPR045069">
    <property type="entry name" value="MATE_euk"/>
</dbReference>
<comment type="subcellular location">
    <subcellularLocation>
        <location evidence="1">Membrane</location>
        <topology evidence="1">Multi-pass membrane protein</topology>
    </subcellularLocation>
</comment>
<evidence type="ECO:0000256" key="2">
    <source>
        <dbReference type="ARBA" id="ARBA00010199"/>
    </source>
</evidence>
<dbReference type="EMBL" id="GL883007">
    <property type="protein sequence ID" value="EGG24110.1"/>
    <property type="molecule type" value="Genomic_DNA"/>
</dbReference>
<evidence type="ECO:0000256" key="7">
    <source>
        <dbReference type="SAM" id="Phobius"/>
    </source>
</evidence>
<dbReference type="GeneID" id="14876489"/>
<dbReference type="AlphaFoldDB" id="F4PKI6"/>
<dbReference type="STRING" id="1054147.F4PKI6"/>
<feature type="transmembrane region" description="Helical" evidence="7">
    <location>
        <begin position="229"/>
        <end position="249"/>
    </location>
</feature>
<feature type="coiled-coil region" evidence="6">
    <location>
        <begin position="42"/>
        <end position="69"/>
    </location>
</feature>
<feature type="transmembrane region" description="Helical" evidence="7">
    <location>
        <begin position="121"/>
        <end position="143"/>
    </location>
</feature>
<keyword evidence="3 7" id="KW-0812">Transmembrane</keyword>
<comment type="similarity">
    <text evidence="2">Belongs to the multi antimicrobial extrusion (MATE) (TC 2.A.66.1) family.</text>
</comment>
<keyword evidence="6" id="KW-0175">Coiled coil</keyword>
<dbReference type="KEGG" id="dfa:DFA_06249"/>
<feature type="transmembrane region" description="Helical" evidence="7">
    <location>
        <begin position="522"/>
        <end position="539"/>
    </location>
</feature>
<evidence type="ECO:0000313" key="9">
    <source>
        <dbReference type="Proteomes" id="UP000007797"/>
    </source>
</evidence>
<keyword evidence="4 7" id="KW-1133">Transmembrane helix</keyword>
<accession>F4PKI6</accession>
<dbReference type="GO" id="GO:0015297">
    <property type="term" value="F:antiporter activity"/>
    <property type="evidence" value="ECO:0007669"/>
    <property type="project" value="InterPro"/>
</dbReference>
<evidence type="ECO:0008006" key="10">
    <source>
        <dbReference type="Google" id="ProtNLM"/>
    </source>
</evidence>
<organism evidence="8 9">
    <name type="scientific">Cavenderia fasciculata</name>
    <name type="common">Slime mold</name>
    <name type="synonym">Dictyostelium fasciculatum</name>
    <dbReference type="NCBI Taxonomy" id="261658"/>
    <lineage>
        <taxon>Eukaryota</taxon>
        <taxon>Amoebozoa</taxon>
        <taxon>Evosea</taxon>
        <taxon>Eumycetozoa</taxon>
        <taxon>Dictyostelia</taxon>
        <taxon>Acytosteliales</taxon>
        <taxon>Cavenderiaceae</taxon>
        <taxon>Cavenderia</taxon>
    </lineage>
</organism>
<dbReference type="GO" id="GO:0042910">
    <property type="term" value="F:xenobiotic transmembrane transporter activity"/>
    <property type="evidence" value="ECO:0007669"/>
    <property type="project" value="InterPro"/>
</dbReference>
<dbReference type="RefSeq" id="XP_004361961.1">
    <property type="nucleotide sequence ID" value="XM_004361904.1"/>
</dbReference>
<evidence type="ECO:0000256" key="3">
    <source>
        <dbReference type="ARBA" id="ARBA00022692"/>
    </source>
</evidence>
<dbReference type="OMA" id="WFFVWKL"/>
<feature type="transmembrane region" description="Helical" evidence="7">
    <location>
        <begin position="186"/>
        <end position="209"/>
    </location>
</feature>
<dbReference type="GO" id="GO:0016020">
    <property type="term" value="C:membrane"/>
    <property type="evidence" value="ECO:0007669"/>
    <property type="project" value="UniProtKB-SubCell"/>
</dbReference>
<dbReference type="InterPro" id="IPR002528">
    <property type="entry name" value="MATE_fam"/>
</dbReference>
<dbReference type="NCBIfam" id="TIGR00797">
    <property type="entry name" value="matE"/>
    <property type="match status" value="1"/>
</dbReference>
<dbReference type="OrthoDB" id="2126698at2759"/>
<dbReference type="GO" id="GO:1990961">
    <property type="term" value="P:xenobiotic detoxification by transmembrane export across the plasma membrane"/>
    <property type="evidence" value="ECO:0007669"/>
    <property type="project" value="InterPro"/>
</dbReference>
<feature type="transmembrane region" description="Helical" evidence="7">
    <location>
        <begin position="492"/>
        <end position="516"/>
    </location>
</feature>
<feature type="transmembrane region" description="Helical" evidence="7">
    <location>
        <begin position="87"/>
        <end position="109"/>
    </location>
</feature>
<evidence type="ECO:0000256" key="5">
    <source>
        <dbReference type="ARBA" id="ARBA00023136"/>
    </source>
</evidence>
<evidence type="ECO:0000256" key="6">
    <source>
        <dbReference type="SAM" id="Coils"/>
    </source>
</evidence>
<protein>
    <recommendedName>
        <fullName evidence="10">Multi antimicrobial extrusion family protein</fullName>
    </recommendedName>
</protein>
<keyword evidence="9" id="KW-1185">Reference proteome</keyword>
<dbReference type="Pfam" id="PF01554">
    <property type="entry name" value="MatE"/>
    <property type="match status" value="2"/>
</dbReference>
<dbReference type="PANTHER" id="PTHR11206">
    <property type="entry name" value="MULTIDRUG RESISTANCE PROTEIN"/>
    <property type="match status" value="1"/>
</dbReference>
<name>F4PKI6_CACFS</name>
<gene>
    <name evidence="8" type="ORF">DFA_06249</name>
</gene>
<evidence type="ECO:0000256" key="1">
    <source>
        <dbReference type="ARBA" id="ARBA00004141"/>
    </source>
</evidence>
<evidence type="ECO:0000256" key="4">
    <source>
        <dbReference type="ARBA" id="ARBA00022989"/>
    </source>
</evidence>
<reference evidence="9" key="1">
    <citation type="journal article" date="2011" name="Genome Res.">
        <title>Phylogeny-wide analysis of social amoeba genomes highlights ancient origins for complex intercellular communication.</title>
        <authorList>
            <person name="Heidel A.J."/>
            <person name="Lawal H.M."/>
            <person name="Felder M."/>
            <person name="Schilde C."/>
            <person name="Helps N.R."/>
            <person name="Tunggal B."/>
            <person name="Rivero F."/>
            <person name="John U."/>
            <person name="Schleicher M."/>
            <person name="Eichinger L."/>
            <person name="Platzer M."/>
            <person name="Noegel A.A."/>
            <person name="Schaap P."/>
            <person name="Gloeckner G."/>
        </authorList>
    </citation>
    <scope>NUCLEOTIDE SEQUENCE [LARGE SCALE GENOMIC DNA]</scope>
    <source>
        <strain evidence="9">SH3</strain>
    </source>
</reference>